<sequence>MDSLTQVVLGSTVSYAVFGHRLGRKALLVGAAFGTLPDLDVLINFGGDIENFVYHRSFSHSLLVQLLASPLLAWLLLRMNWAKTVSITRWSVGIFLILSTHALLDSFTVYGTQLLWPLSTYPFSTSSIFIIDPLYTVPLLVACVLLCFARMRPYAAIINTTALIISSLYLAWGLGAKALINDKIDNALAKHNITFTHFVSTPTPFNTLLWRAVAVTNQGHYEIYASIFDTPDDVDIQFYPTDNTLLAQFKDTKRVRLLQLFTKGLYGVYQQDKQVVLSDLRMGLEGYYTFSFVIAEQHDQHFTLGSYQKIRSQFPREKLQLIWSRITDPSVELSSVPPNDLGSQ</sequence>
<dbReference type="AlphaFoldDB" id="A0A1R4B101"/>
<keyword evidence="1" id="KW-0472">Membrane</keyword>
<accession>A0A1R4B101</accession>
<dbReference type="STRING" id="1918946.VPAL9027_00486"/>
<dbReference type="PANTHER" id="PTHR40031:SF1">
    <property type="entry name" value="MEMBRANE-BOUND METAL-DEPENDENT HYDROLASE"/>
    <property type="match status" value="1"/>
</dbReference>
<evidence type="ECO:0000256" key="1">
    <source>
        <dbReference type="SAM" id="Phobius"/>
    </source>
</evidence>
<protein>
    <recommendedName>
        <fullName evidence="4">Inner membrane protein</fullName>
    </recommendedName>
</protein>
<feature type="transmembrane region" description="Helical" evidence="1">
    <location>
        <begin position="128"/>
        <end position="149"/>
    </location>
</feature>
<gene>
    <name evidence="2" type="ORF">VPAL9027_00486</name>
</gene>
<evidence type="ECO:0000313" key="2">
    <source>
        <dbReference type="EMBL" id="SJL82557.1"/>
    </source>
</evidence>
<dbReference type="Proteomes" id="UP000189475">
    <property type="component" value="Unassembled WGS sequence"/>
</dbReference>
<keyword evidence="3" id="KW-1185">Reference proteome</keyword>
<dbReference type="PANTHER" id="PTHR40031">
    <property type="entry name" value="HYPOTHETICAL MEMBRANE SPANNING PROTEIN"/>
    <property type="match status" value="1"/>
</dbReference>
<evidence type="ECO:0008006" key="4">
    <source>
        <dbReference type="Google" id="ProtNLM"/>
    </source>
</evidence>
<dbReference type="OrthoDB" id="9781927at2"/>
<keyword evidence="1" id="KW-0812">Transmembrane</keyword>
<dbReference type="EMBL" id="FUFT01000002">
    <property type="protein sequence ID" value="SJL82557.1"/>
    <property type="molecule type" value="Genomic_DNA"/>
</dbReference>
<feature type="transmembrane region" description="Helical" evidence="1">
    <location>
        <begin position="62"/>
        <end position="81"/>
    </location>
</feature>
<organism evidence="2 3">
    <name type="scientific">Vibrio palustris</name>
    <dbReference type="NCBI Taxonomy" id="1918946"/>
    <lineage>
        <taxon>Bacteria</taxon>
        <taxon>Pseudomonadati</taxon>
        <taxon>Pseudomonadota</taxon>
        <taxon>Gammaproteobacteria</taxon>
        <taxon>Vibrionales</taxon>
        <taxon>Vibrionaceae</taxon>
        <taxon>Vibrio</taxon>
    </lineage>
</organism>
<feature type="transmembrane region" description="Helical" evidence="1">
    <location>
        <begin position="93"/>
        <end position="116"/>
    </location>
</feature>
<feature type="transmembrane region" description="Helical" evidence="1">
    <location>
        <begin position="156"/>
        <end position="175"/>
    </location>
</feature>
<reference evidence="2 3" key="1">
    <citation type="submission" date="2017-02" db="EMBL/GenBank/DDBJ databases">
        <authorList>
            <person name="Peterson S.W."/>
        </authorList>
    </citation>
    <scope>NUCLEOTIDE SEQUENCE [LARGE SCALE GENOMIC DNA]</scope>
    <source>
        <strain evidence="2 3">CECT 9027</strain>
    </source>
</reference>
<dbReference type="InterPro" id="IPR053170">
    <property type="entry name" value="Transcription_regulator"/>
</dbReference>
<keyword evidence="1" id="KW-1133">Transmembrane helix</keyword>
<name>A0A1R4B101_9VIBR</name>
<dbReference type="RefSeq" id="WP_077311974.1">
    <property type="nucleotide sequence ID" value="NZ_AP024887.1"/>
</dbReference>
<dbReference type="Pfam" id="PF04307">
    <property type="entry name" value="YdjM"/>
    <property type="match status" value="1"/>
</dbReference>
<proteinExistence type="predicted"/>
<dbReference type="InterPro" id="IPR007404">
    <property type="entry name" value="YdjM-like"/>
</dbReference>
<evidence type="ECO:0000313" key="3">
    <source>
        <dbReference type="Proteomes" id="UP000189475"/>
    </source>
</evidence>